<feature type="domain" description="DUF2779" evidence="1">
    <location>
        <begin position="296"/>
        <end position="423"/>
    </location>
</feature>
<keyword evidence="3" id="KW-1185">Reference proteome</keyword>
<dbReference type="EMBL" id="QUQO01000002">
    <property type="protein sequence ID" value="RFB01409.1"/>
    <property type="molecule type" value="Genomic_DNA"/>
</dbReference>
<gene>
    <name evidence="2" type="ORF">DX908_14045</name>
</gene>
<dbReference type="RefSeq" id="WP_116393125.1">
    <property type="nucleotide sequence ID" value="NZ_QUQO01000002.1"/>
</dbReference>
<dbReference type="AlphaFoldDB" id="A0A371R7K4"/>
<evidence type="ECO:0000313" key="3">
    <source>
        <dbReference type="Proteomes" id="UP000264589"/>
    </source>
</evidence>
<dbReference type="OrthoDB" id="9783873at2"/>
<protein>
    <submittedName>
        <fullName evidence="2">DUF2779 domain-containing protein</fullName>
    </submittedName>
</protein>
<comment type="caution">
    <text evidence="2">The sequence shown here is derived from an EMBL/GenBank/DDBJ whole genome shotgun (WGS) entry which is preliminary data.</text>
</comment>
<dbReference type="Proteomes" id="UP000264589">
    <property type="component" value="Unassembled WGS sequence"/>
</dbReference>
<name>A0A371R7K4_9PROT</name>
<dbReference type="InterPro" id="IPR021301">
    <property type="entry name" value="DUF2779"/>
</dbReference>
<reference evidence="2 3" key="1">
    <citation type="submission" date="2018-08" db="EMBL/GenBank/DDBJ databases">
        <title>Parvularcula sp. SM1705, isolated from surface water of the South Sea China.</title>
        <authorList>
            <person name="Sun L."/>
        </authorList>
    </citation>
    <scope>NUCLEOTIDE SEQUENCE [LARGE SCALE GENOMIC DNA]</scope>
    <source>
        <strain evidence="2 3">SM1705</strain>
    </source>
</reference>
<sequence>MQLTKSLIAAYDQCPKRLWLEVNEGTPDRDDPQGDLRKAEGERVGAIARSLFPDGVLVQPALPPGEALGKTREYLASDPRVPIFEAALLFDDTYVRLDILAPLPDGSWHLIEVKSATSVKDHYAQDLASQVHVARGAGLPIGRASIWHINNTFVLETEDVYDGLFTDRSEIEGLDDLIAGRATDIADAFDLLDRDEPAHDMGDHCTSPYDCPFQERCASALPAPPEWCTSILPNANGKKAAAALAEEGVDDLLKVPVGYFDNPVLHRIHQATVSGVPFHEADAIKAKVGSWHYPLHFLDFETIQFAVPRWIGTRAYAQIPFQFSNHILQTDSTVVHHEFLDLSGNDPRRACAEALVDILCTPEVAAGSVVAYFASFEKQCIKALALAFSDLSDDLMALHDRVVDLLPIVRNHYYHRDQRGSWSIKAVLPTVCPQLSYTDLEVKDGTNAQVAYIRGIDGQLSELEKSAVSDALRSYCQRDTLAMVELLRTLS</sequence>
<dbReference type="Pfam" id="PF11074">
    <property type="entry name" value="DUF2779"/>
    <property type="match status" value="1"/>
</dbReference>
<dbReference type="InParanoid" id="A0A371R7K4"/>
<accession>A0A371R7K4</accession>
<proteinExistence type="predicted"/>
<evidence type="ECO:0000313" key="2">
    <source>
        <dbReference type="EMBL" id="RFB01409.1"/>
    </source>
</evidence>
<organism evidence="2 3">
    <name type="scientific">Parvularcula marina</name>
    <dbReference type="NCBI Taxonomy" id="2292771"/>
    <lineage>
        <taxon>Bacteria</taxon>
        <taxon>Pseudomonadati</taxon>
        <taxon>Pseudomonadota</taxon>
        <taxon>Alphaproteobacteria</taxon>
        <taxon>Parvularculales</taxon>
        <taxon>Parvularculaceae</taxon>
        <taxon>Parvularcula</taxon>
    </lineage>
</organism>
<evidence type="ECO:0000259" key="1">
    <source>
        <dbReference type="Pfam" id="PF11074"/>
    </source>
</evidence>